<dbReference type="EMBL" id="CDPU01000001">
    <property type="protein sequence ID" value="CEO44265.1"/>
    <property type="molecule type" value="Genomic_DNA"/>
</dbReference>
<evidence type="ECO:0000256" key="8">
    <source>
        <dbReference type="RuleBase" id="RU000528"/>
    </source>
</evidence>
<evidence type="ECO:0000256" key="4">
    <source>
        <dbReference type="ARBA" id="ARBA00022454"/>
    </source>
</evidence>
<dbReference type="GO" id="GO:0000786">
    <property type="term" value="C:nucleosome"/>
    <property type="evidence" value="ECO:0007669"/>
    <property type="project" value="UniProtKB-KW"/>
</dbReference>
<reference evidence="10" key="1">
    <citation type="submission" date="2015-01" db="EMBL/GenBank/DDBJ databases">
        <authorList>
            <person name="Durling Mikael"/>
        </authorList>
    </citation>
    <scope>NUCLEOTIDE SEQUENCE</scope>
</reference>
<evidence type="ECO:0000256" key="2">
    <source>
        <dbReference type="ARBA" id="ARBA00004286"/>
    </source>
</evidence>
<keyword evidence="5 8" id="KW-0238">DNA-binding</keyword>
<evidence type="ECO:0000256" key="5">
    <source>
        <dbReference type="ARBA" id="ARBA00023125"/>
    </source>
</evidence>
<dbReference type="InterPro" id="IPR009072">
    <property type="entry name" value="Histone-fold"/>
</dbReference>
<comment type="subcellular location">
    <subcellularLocation>
        <location evidence="2">Chromosome</location>
    </subcellularLocation>
    <subcellularLocation>
        <location evidence="1">Nucleus</location>
    </subcellularLocation>
</comment>
<keyword evidence="7 8" id="KW-0544">Nucleosome core</keyword>
<dbReference type="Gene3D" id="1.10.20.10">
    <property type="entry name" value="Histone, subunit A"/>
    <property type="match status" value="1"/>
</dbReference>
<proteinExistence type="inferred from homology"/>
<dbReference type="PANTHER" id="PTHR10484">
    <property type="entry name" value="HISTONE H4"/>
    <property type="match status" value="1"/>
</dbReference>
<evidence type="ECO:0000313" key="10">
    <source>
        <dbReference type="EMBL" id="CEO44265.1"/>
    </source>
</evidence>
<dbReference type="GO" id="GO:0003677">
    <property type="term" value="F:DNA binding"/>
    <property type="evidence" value="ECO:0007669"/>
    <property type="project" value="UniProtKB-KW"/>
</dbReference>
<dbReference type="SUPFAM" id="SSF47113">
    <property type="entry name" value="Histone-fold"/>
    <property type="match status" value="1"/>
</dbReference>
<keyword evidence="4 8" id="KW-0158">Chromosome</keyword>
<dbReference type="SMART" id="SM00417">
    <property type="entry name" value="H4"/>
    <property type="match status" value="1"/>
</dbReference>
<dbReference type="PRINTS" id="PR00623">
    <property type="entry name" value="HISTONEH4"/>
</dbReference>
<organism evidence="10">
    <name type="scientific">Bionectria ochroleuca</name>
    <name type="common">Gliocladium roseum</name>
    <dbReference type="NCBI Taxonomy" id="29856"/>
    <lineage>
        <taxon>Eukaryota</taxon>
        <taxon>Fungi</taxon>
        <taxon>Dikarya</taxon>
        <taxon>Ascomycota</taxon>
        <taxon>Pezizomycotina</taxon>
        <taxon>Sordariomycetes</taxon>
        <taxon>Hypocreomycetidae</taxon>
        <taxon>Hypocreales</taxon>
        <taxon>Bionectriaceae</taxon>
        <taxon>Clonostachys</taxon>
    </lineage>
</organism>
<comment type="similarity">
    <text evidence="3 8">Belongs to the histone H4 family.</text>
</comment>
<comment type="subunit">
    <text evidence="8">The nucleosome is a histone octamer containing two molecules each of H2A, H2B, H3 and H4 assembled in one H3-H4 heterotetramer and two H2A-H2B heterodimers. The octamer wraps approximately 147 bp of DNA.</text>
</comment>
<dbReference type="AlphaFoldDB" id="A0A0B7JNI1"/>
<dbReference type="GO" id="GO:0030527">
    <property type="term" value="F:structural constituent of chromatin"/>
    <property type="evidence" value="ECO:0007669"/>
    <property type="project" value="InterPro"/>
</dbReference>
<evidence type="ECO:0000256" key="1">
    <source>
        <dbReference type="ARBA" id="ARBA00004123"/>
    </source>
</evidence>
<name>A0A0B7JNI1_BIOOC</name>
<evidence type="ECO:0000256" key="6">
    <source>
        <dbReference type="ARBA" id="ARBA00023242"/>
    </source>
</evidence>
<keyword evidence="6 8" id="KW-0539">Nucleus</keyword>
<comment type="function">
    <text evidence="8">Core component of nucleosome. Nucleosomes wrap and compact DNA into chromatin, limiting DNA accessibility to the cellular machineries which require DNA as a template. Histones thereby play a central role in transcription regulation, DNA repair, DNA replication and chromosomal stability. DNA accessibility is regulated via a complex set of post-translational modifications of histones, also called histone code, and nucleosome remodeling.</text>
</comment>
<accession>A0A0B7JNI1</accession>
<sequence length="141" mass="15783">MPVSVPSRGGPGGGKKGTASKTIPGRQSTSGKVPLGSSRRRKVVRDSIRGITRPDIRRLARRGGVKRISGNIYEDCRKALKDHLSEILRICVMYVEYRSAKTVTVNDVIYSLRQIGRPIYGFDPEMDRKKLRSVPFQNARE</sequence>
<evidence type="ECO:0000313" key="11">
    <source>
        <dbReference type="EMBL" id="KAF9759359.1"/>
    </source>
</evidence>
<dbReference type="GO" id="GO:0005634">
    <property type="term" value="C:nucleus"/>
    <property type="evidence" value="ECO:0007669"/>
    <property type="project" value="UniProtKB-SubCell"/>
</dbReference>
<evidence type="ECO:0000256" key="7">
    <source>
        <dbReference type="ARBA" id="ARBA00023269"/>
    </source>
</evidence>
<gene>
    <name evidence="10" type="ORF">BN869_000000320_1</name>
    <name evidence="11" type="ORF">IM811_001053</name>
</gene>
<dbReference type="Proteomes" id="UP000616885">
    <property type="component" value="Unassembled WGS sequence"/>
</dbReference>
<dbReference type="EMBL" id="JADCTT010000001">
    <property type="protein sequence ID" value="KAF9759359.1"/>
    <property type="molecule type" value="Genomic_DNA"/>
</dbReference>
<evidence type="ECO:0000256" key="9">
    <source>
        <dbReference type="SAM" id="MobiDB-lite"/>
    </source>
</evidence>
<protein>
    <recommendedName>
        <fullName evidence="8">Histone H4</fullName>
    </recommendedName>
</protein>
<evidence type="ECO:0000256" key="3">
    <source>
        <dbReference type="ARBA" id="ARBA00006564"/>
    </source>
</evidence>
<feature type="compositionally biased region" description="Polar residues" evidence="9">
    <location>
        <begin position="19"/>
        <end position="31"/>
    </location>
</feature>
<feature type="region of interest" description="Disordered" evidence="9">
    <location>
        <begin position="1"/>
        <end position="42"/>
    </location>
</feature>
<dbReference type="GO" id="GO:0046982">
    <property type="term" value="F:protein heterodimerization activity"/>
    <property type="evidence" value="ECO:0007669"/>
    <property type="project" value="InterPro"/>
</dbReference>
<dbReference type="CDD" id="cd22912">
    <property type="entry name" value="HFD_H4"/>
    <property type="match status" value="1"/>
</dbReference>
<dbReference type="InterPro" id="IPR001951">
    <property type="entry name" value="Histone_H4"/>
</dbReference>
<reference evidence="11" key="2">
    <citation type="submission" date="2020-10" db="EMBL/GenBank/DDBJ databases">
        <title>High-Quality Genome Resource of Clonostachys rosea strain S41 by Oxford Nanopore Long-Read Sequencing.</title>
        <authorList>
            <person name="Wang H."/>
        </authorList>
    </citation>
    <scope>NUCLEOTIDE SEQUENCE</scope>
    <source>
        <strain evidence="11">S41</strain>
    </source>
</reference>